<sequence length="131" mass="14586">MSSQLSILNASQREQIKAIYNARGKSIQGTILGCLIDSAVAHGGLSEIYPTYDPQFHDRVEISQGSVLVKDSIYWGTWELQDMSPVDTHATIAVATSWEFRSEERAVLERMAAWKLGDELSARVKFAYSSC</sequence>
<dbReference type="RefSeq" id="XP_066698348.1">
    <property type="nucleotide sequence ID" value="XM_066845950.1"/>
</dbReference>
<accession>A0ABR1Q8G9</accession>
<name>A0ABR1Q8G9_9PEZI</name>
<evidence type="ECO:0008006" key="3">
    <source>
        <dbReference type="Google" id="ProtNLM"/>
    </source>
</evidence>
<reference evidence="1 2" key="1">
    <citation type="submission" date="2023-01" db="EMBL/GenBank/DDBJ databases">
        <title>Analysis of 21 Apiospora genomes using comparative genomics revels a genus with tremendous synthesis potential of carbohydrate active enzymes and secondary metabolites.</title>
        <authorList>
            <person name="Sorensen T."/>
        </authorList>
    </citation>
    <scope>NUCLEOTIDE SEQUENCE [LARGE SCALE GENOMIC DNA]</scope>
    <source>
        <strain evidence="1 2">CBS 24483</strain>
    </source>
</reference>
<proteinExistence type="predicted"/>
<gene>
    <name evidence="1" type="ORF">PG986_009728</name>
</gene>
<dbReference type="EMBL" id="JAQQWE010000006">
    <property type="protein sequence ID" value="KAK7948842.1"/>
    <property type="molecule type" value="Genomic_DNA"/>
</dbReference>
<organism evidence="1 2">
    <name type="scientific">Apiospora aurea</name>
    <dbReference type="NCBI Taxonomy" id="335848"/>
    <lineage>
        <taxon>Eukaryota</taxon>
        <taxon>Fungi</taxon>
        <taxon>Dikarya</taxon>
        <taxon>Ascomycota</taxon>
        <taxon>Pezizomycotina</taxon>
        <taxon>Sordariomycetes</taxon>
        <taxon>Xylariomycetidae</taxon>
        <taxon>Amphisphaeriales</taxon>
        <taxon>Apiosporaceae</taxon>
        <taxon>Apiospora</taxon>
    </lineage>
</organism>
<protein>
    <recommendedName>
        <fullName evidence="3">Polyketide synthase</fullName>
    </recommendedName>
</protein>
<dbReference type="Proteomes" id="UP001391051">
    <property type="component" value="Unassembled WGS sequence"/>
</dbReference>
<dbReference type="GeneID" id="92079012"/>
<evidence type="ECO:0000313" key="2">
    <source>
        <dbReference type="Proteomes" id="UP001391051"/>
    </source>
</evidence>
<evidence type="ECO:0000313" key="1">
    <source>
        <dbReference type="EMBL" id="KAK7948842.1"/>
    </source>
</evidence>
<keyword evidence="2" id="KW-1185">Reference proteome</keyword>
<comment type="caution">
    <text evidence="1">The sequence shown here is derived from an EMBL/GenBank/DDBJ whole genome shotgun (WGS) entry which is preliminary data.</text>
</comment>